<sequence length="204" mass="21559">MKRMKERPELVAVIGDLVNSRGSNRLAAHNTLKAALAALPSDAVMALAPTVGDEIQGVFATAGAAIRSTHLLRLTMLAHNCDIRFGLGLGDVVEIGDGIQDGSAWWHAREGLNSIEELAQTPGWAGVRTGFPDAEPTVLASAQLIDAHISALRPGTCETLLGLLADEPNQDTATRLGISPSANTQRVKSNNLRPLAQAMQALWS</sequence>
<name>A0A3S9QKB5_9ACTO</name>
<dbReference type="AlphaFoldDB" id="A0A3S9QKB5"/>
<evidence type="ECO:0000313" key="1">
    <source>
        <dbReference type="EMBL" id="AZR06319.1"/>
    </source>
</evidence>
<gene>
    <name evidence="1" type="ORF">EBQ10_02780</name>
</gene>
<proteinExistence type="predicted"/>
<dbReference type="EMBL" id="CP033905">
    <property type="protein sequence ID" value="AZR06319.1"/>
    <property type="molecule type" value="Genomic_DNA"/>
</dbReference>
<dbReference type="Proteomes" id="UP000275951">
    <property type="component" value="Chromosome"/>
</dbReference>
<organism evidence="1 2">
    <name type="scientific">Trueperella pyogenes</name>
    <dbReference type="NCBI Taxonomy" id="1661"/>
    <lineage>
        <taxon>Bacteria</taxon>
        <taxon>Bacillati</taxon>
        <taxon>Actinomycetota</taxon>
        <taxon>Actinomycetes</taxon>
        <taxon>Actinomycetales</taxon>
        <taxon>Actinomycetaceae</taxon>
        <taxon>Trueperella</taxon>
    </lineage>
</organism>
<dbReference type="Pfam" id="PF16264">
    <property type="entry name" value="SatD"/>
    <property type="match status" value="1"/>
</dbReference>
<evidence type="ECO:0008006" key="3">
    <source>
        <dbReference type="Google" id="ProtNLM"/>
    </source>
</evidence>
<protein>
    <recommendedName>
        <fullName evidence="3">RNA polymerase subunit sigma-70</fullName>
    </recommendedName>
</protein>
<dbReference type="InterPro" id="IPR032580">
    <property type="entry name" value="SatD"/>
</dbReference>
<evidence type="ECO:0000313" key="2">
    <source>
        <dbReference type="Proteomes" id="UP000275951"/>
    </source>
</evidence>
<reference evidence="1 2" key="1">
    <citation type="submission" date="2018-11" db="EMBL/GenBank/DDBJ databases">
        <title>Multidrug-resistant genes are associated with an 42-kb island TGI1 carrying a complex class 1 integron in a Trueperella pyogenes.</title>
        <authorList>
            <person name="Dong W."/>
        </authorList>
    </citation>
    <scope>NUCLEOTIDE SEQUENCE [LARGE SCALE GENOMIC DNA]</scope>
    <source>
        <strain evidence="1 2">TP4</strain>
    </source>
</reference>
<dbReference type="RefSeq" id="WP_080753933.1">
    <property type="nucleotide sequence ID" value="NZ_CP033905.1"/>
</dbReference>
<accession>A0A3S9QKB5</accession>